<evidence type="ECO:0000313" key="2">
    <source>
        <dbReference type="Proteomes" id="UP000238083"/>
    </source>
</evidence>
<dbReference type="OrthoDB" id="3694956at2"/>
<name>A0A2T0R055_9ACTN</name>
<gene>
    <name evidence="1" type="ORF">CLV37_111213</name>
</gene>
<reference evidence="1 2" key="1">
    <citation type="submission" date="2018-03" db="EMBL/GenBank/DDBJ databases">
        <title>Genomic Encyclopedia of Archaeal and Bacterial Type Strains, Phase II (KMG-II): from individual species to whole genera.</title>
        <authorList>
            <person name="Goeker M."/>
        </authorList>
    </citation>
    <scope>NUCLEOTIDE SEQUENCE [LARGE SCALE GENOMIC DNA]</scope>
    <source>
        <strain evidence="1 2">DSM 19711</strain>
    </source>
</reference>
<evidence type="ECO:0000313" key="1">
    <source>
        <dbReference type="EMBL" id="PRY12255.1"/>
    </source>
</evidence>
<organism evidence="1 2">
    <name type="scientific">Kineococcus rhizosphaerae</name>
    <dbReference type="NCBI Taxonomy" id="559628"/>
    <lineage>
        <taxon>Bacteria</taxon>
        <taxon>Bacillati</taxon>
        <taxon>Actinomycetota</taxon>
        <taxon>Actinomycetes</taxon>
        <taxon>Kineosporiales</taxon>
        <taxon>Kineosporiaceae</taxon>
        <taxon>Kineococcus</taxon>
    </lineage>
</organism>
<dbReference type="AlphaFoldDB" id="A0A2T0R055"/>
<protein>
    <submittedName>
        <fullName evidence="1">Uncharacterized protein</fullName>
    </submittedName>
</protein>
<proteinExistence type="predicted"/>
<sequence>MRAQKLQEERNERNSIAAQIGALLRSRPGSQISLRERAAWFERKAELFGQLAEHYGPIDPQEAAECRYLSTIAAEEGARLRSVSRHPAGRTRLRAAEVA</sequence>
<dbReference type="Proteomes" id="UP000238083">
    <property type="component" value="Unassembled WGS sequence"/>
</dbReference>
<dbReference type="RefSeq" id="WP_106213872.1">
    <property type="nucleotide sequence ID" value="NZ_PVZF01000011.1"/>
</dbReference>
<keyword evidence="2" id="KW-1185">Reference proteome</keyword>
<accession>A0A2T0R055</accession>
<dbReference type="EMBL" id="PVZF01000011">
    <property type="protein sequence ID" value="PRY12255.1"/>
    <property type="molecule type" value="Genomic_DNA"/>
</dbReference>
<comment type="caution">
    <text evidence="1">The sequence shown here is derived from an EMBL/GenBank/DDBJ whole genome shotgun (WGS) entry which is preliminary data.</text>
</comment>